<organism evidence="1 2">
    <name type="scientific">Phytophthora nicotianae (strain INRA-310)</name>
    <name type="common">Phytophthora parasitica</name>
    <dbReference type="NCBI Taxonomy" id="761204"/>
    <lineage>
        <taxon>Eukaryota</taxon>
        <taxon>Sar</taxon>
        <taxon>Stramenopiles</taxon>
        <taxon>Oomycota</taxon>
        <taxon>Peronosporomycetes</taxon>
        <taxon>Peronosporales</taxon>
        <taxon>Peronosporaceae</taxon>
        <taxon>Phytophthora</taxon>
    </lineage>
</organism>
<dbReference type="RefSeq" id="XP_008912852.1">
    <property type="nucleotide sequence ID" value="XM_008914604.1"/>
</dbReference>
<dbReference type="GeneID" id="20185923"/>
<sequence length="102" mass="11732">MEVYLEEDCTLTLSQLADKVFERFGVKLSTSTEPSTCNNDTNKVKRFRFAKALIEHQDDGDYIVCFDETNSNVFCMRSLGRATKWKRVVVKTSRSKGKNLQI</sequence>
<dbReference type="EMBL" id="KI669622">
    <property type="protein sequence ID" value="ETN01773.1"/>
    <property type="molecule type" value="Genomic_DNA"/>
</dbReference>
<reference evidence="1 2" key="2">
    <citation type="submission" date="2013-11" db="EMBL/GenBank/DDBJ databases">
        <title>The Genome Sequence of Phytophthora parasitica INRA-310.</title>
        <authorList>
            <consortium name="The Broad Institute Genomics Platform"/>
            <person name="Russ C."/>
            <person name="Tyler B."/>
            <person name="Panabieres F."/>
            <person name="Shan W."/>
            <person name="Tripathy S."/>
            <person name="Grunwald N."/>
            <person name="Machado M."/>
            <person name="Johnson C.S."/>
            <person name="Arredondo F."/>
            <person name="Hong C."/>
            <person name="Coffey M."/>
            <person name="Young S.K."/>
            <person name="Zeng Q."/>
            <person name="Gargeya S."/>
            <person name="Fitzgerald M."/>
            <person name="Abouelleil A."/>
            <person name="Alvarado L."/>
            <person name="Chapman S.B."/>
            <person name="Gainer-Dewar J."/>
            <person name="Goldberg J."/>
            <person name="Griggs A."/>
            <person name="Gujja S."/>
            <person name="Hansen M."/>
            <person name="Howarth C."/>
            <person name="Imamovic A."/>
            <person name="Ireland A."/>
            <person name="Larimer J."/>
            <person name="McCowan C."/>
            <person name="Murphy C."/>
            <person name="Pearson M."/>
            <person name="Poon T.W."/>
            <person name="Priest M."/>
            <person name="Roberts A."/>
            <person name="Saif S."/>
            <person name="Shea T."/>
            <person name="Sykes S."/>
            <person name="Wortman J."/>
            <person name="Nusbaum C."/>
            <person name="Birren B."/>
        </authorList>
    </citation>
    <scope>NUCLEOTIDE SEQUENCE [LARGE SCALE GENOMIC DNA]</scope>
    <source>
        <strain evidence="1 2">INRA-310</strain>
    </source>
</reference>
<accession>W2PLB2</accession>
<dbReference type="VEuPathDB" id="FungiDB:PPTG_16867"/>
<dbReference type="OrthoDB" id="7735899at2759"/>
<dbReference type="AlphaFoldDB" id="W2PLB2"/>
<name>W2PLB2_PHYN3</name>
<evidence type="ECO:0000313" key="2">
    <source>
        <dbReference type="Proteomes" id="UP000018817"/>
    </source>
</evidence>
<proteinExistence type="predicted"/>
<gene>
    <name evidence="1" type="ORF">PPTG_16867</name>
</gene>
<dbReference type="Proteomes" id="UP000018817">
    <property type="component" value="Unassembled WGS sequence"/>
</dbReference>
<evidence type="ECO:0000313" key="1">
    <source>
        <dbReference type="EMBL" id="ETN01773.1"/>
    </source>
</evidence>
<protein>
    <submittedName>
        <fullName evidence="1">Uncharacterized protein</fullName>
    </submittedName>
</protein>
<dbReference type="STRING" id="761204.W2PLB2"/>
<reference evidence="2" key="1">
    <citation type="submission" date="2011-12" db="EMBL/GenBank/DDBJ databases">
        <authorList>
            <consortium name="The Broad Institute Genome Sequencing Platform"/>
            <person name="Russ C."/>
            <person name="Tyler B."/>
            <person name="Panabieres F."/>
            <person name="Shan W."/>
            <person name="Tripathy S."/>
            <person name="Grunwald N."/>
            <person name="Machado M."/>
            <person name="Young S.K."/>
            <person name="Zeng Q."/>
            <person name="Gargeya S."/>
            <person name="Fitzgerald M."/>
            <person name="Haas B."/>
            <person name="Abouelleil A."/>
            <person name="Alvarado L."/>
            <person name="Arachchi H.M."/>
            <person name="Berlin A."/>
            <person name="Chapman S.B."/>
            <person name="Gearin G."/>
            <person name="Goldberg J."/>
            <person name="Griggs A."/>
            <person name="Gujja S."/>
            <person name="Hansen M."/>
            <person name="Heiman D."/>
            <person name="Howarth C."/>
            <person name="Larimer J."/>
            <person name="Lui A."/>
            <person name="MacDonald P.J.P."/>
            <person name="McCowen C."/>
            <person name="Montmayeur A."/>
            <person name="Murphy C."/>
            <person name="Neiman D."/>
            <person name="Pearson M."/>
            <person name="Priest M."/>
            <person name="Roberts A."/>
            <person name="Saif S."/>
            <person name="Shea T."/>
            <person name="Sisk P."/>
            <person name="Stolte C."/>
            <person name="Sykes S."/>
            <person name="Wortman J."/>
            <person name="Nusbaum C."/>
            <person name="Birren B."/>
        </authorList>
    </citation>
    <scope>NUCLEOTIDE SEQUENCE [LARGE SCALE GENOMIC DNA]</scope>
    <source>
        <strain evidence="2">INRA-310</strain>
    </source>
</reference>